<dbReference type="Proteomes" id="UP000034137">
    <property type="component" value="Unassembled WGS sequence"/>
</dbReference>
<evidence type="ECO:0000313" key="1">
    <source>
        <dbReference type="EMBL" id="KKR32765.1"/>
    </source>
</evidence>
<reference evidence="1 2" key="1">
    <citation type="journal article" date="2015" name="Nature">
        <title>rRNA introns, odd ribosomes, and small enigmatic genomes across a large radiation of phyla.</title>
        <authorList>
            <person name="Brown C.T."/>
            <person name="Hug L.A."/>
            <person name="Thomas B.C."/>
            <person name="Sharon I."/>
            <person name="Castelle C.J."/>
            <person name="Singh A."/>
            <person name="Wilkins M.J."/>
            <person name="Williams K.H."/>
            <person name="Banfield J.F."/>
        </authorList>
    </citation>
    <scope>NUCLEOTIDE SEQUENCE [LARGE SCALE GENOMIC DNA]</scope>
</reference>
<evidence type="ECO:0008006" key="3">
    <source>
        <dbReference type="Google" id="ProtNLM"/>
    </source>
</evidence>
<proteinExistence type="predicted"/>
<evidence type="ECO:0000313" key="2">
    <source>
        <dbReference type="Proteomes" id="UP000034137"/>
    </source>
</evidence>
<name>A0A0G0SDI3_9BACT</name>
<dbReference type="EMBL" id="LBXO01000023">
    <property type="protein sequence ID" value="KKR32765.1"/>
    <property type="molecule type" value="Genomic_DNA"/>
</dbReference>
<organism evidence="1 2">
    <name type="scientific">Candidatus Falkowbacteria bacterium GW2011_GWF2_39_8</name>
    <dbReference type="NCBI Taxonomy" id="1618642"/>
    <lineage>
        <taxon>Bacteria</taxon>
        <taxon>Candidatus Falkowiibacteriota</taxon>
    </lineage>
</organism>
<comment type="caution">
    <text evidence="1">The sequence shown here is derived from an EMBL/GenBank/DDBJ whole genome shotgun (WGS) entry which is preliminary data.</text>
</comment>
<sequence>MQKSRCPICNSDVIVDDESIRGDMVNCSNCGSDLEITVLHPLLLTKIEDELAN</sequence>
<accession>A0A0G0SDI3</accession>
<dbReference type="AlphaFoldDB" id="A0A0G0SDI3"/>
<dbReference type="InterPro" id="IPR005906">
    <property type="entry name" value="LysW"/>
</dbReference>
<dbReference type="Gene3D" id="2.20.28.160">
    <property type="match status" value="1"/>
</dbReference>
<protein>
    <recommendedName>
        <fullName evidence="3">Lysine biosynthesis protein LysW</fullName>
    </recommendedName>
</protein>
<dbReference type="Pfam" id="PF21344">
    <property type="entry name" value="Zn_ribbon_LysW"/>
    <property type="match status" value="1"/>
</dbReference>
<gene>
    <name evidence="1" type="ORF">UT64_C0023G0005</name>
</gene>